<keyword evidence="1" id="KW-0472">Membrane</keyword>
<protein>
    <submittedName>
        <fullName evidence="2">Uncharacterized protein</fullName>
    </submittedName>
</protein>
<name>A0A6M3JUB3_9ZZZZ</name>
<dbReference type="EMBL" id="MT141948">
    <property type="protein sequence ID" value="QJA72405.1"/>
    <property type="molecule type" value="Genomic_DNA"/>
</dbReference>
<organism evidence="2">
    <name type="scientific">viral metagenome</name>
    <dbReference type="NCBI Taxonomy" id="1070528"/>
    <lineage>
        <taxon>unclassified sequences</taxon>
        <taxon>metagenomes</taxon>
        <taxon>organismal metagenomes</taxon>
    </lineage>
</organism>
<evidence type="ECO:0000313" key="2">
    <source>
        <dbReference type="EMBL" id="QJA72405.1"/>
    </source>
</evidence>
<feature type="transmembrane region" description="Helical" evidence="1">
    <location>
        <begin position="12"/>
        <end position="33"/>
    </location>
</feature>
<feature type="transmembrane region" description="Helical" evidence="1">
    <location>
        <begin position="109"/>
        <end position="130"/>
    </location>
</feature>
<keyword evidence="1" id="KW-1133">Transmembrane helix</keyword>
<keyword evidence="1" id="KW-0812">Transmembrane</keyword>
<feature type="transmembrane region" description="Helical" evidence="1">
    <location>
        <begin position="77"/>
        <end position="97"/>
    </location>
</feature>
<evidence type="ECO:0000256" key="1">
    <source>
        <dbReference type="SAM" id="Phobius"/>
    </source>
</evidence>
<reference evidence="2" key="1">
    <citation type="submission" date="2020-03" db="EMBL/GenBank/DDBJ databases">
        <title>The deep terrestrial virosphere.</title>
        <authorList>
            <person name="Holmfeldt K."/>
            <person name="Nilsson E."/>
            <person name="Simone D."/>
            <person name="Lopez-Fernandez M."/>
            <person name="Wu X."/>
            <person name="de Brujin I."/>
            <person name="Lundin D."/>
            <person name="Andersson A."/>
            <person name="Bertilsson S."/>
            <person name="Dopson M."/>
        </authorList>
    </citation>
    <scope>NUCLEOTIDE SEQUENCE</scope>
    <source>
        <strain evidence="2">MM415A02770</strain>
    </source>
</reference>
<proteinExistence type="predicted"/>
<sequence>MNKDLLIEVIGDSLIIALAIVLLVLGVILQVHFTVYAGQEPNPVILISEIVMSILILSLGINRLVNEKTTDFMEISGDIILILGGFILTGMFLTIFFKNQFLMYQVEPIFLITRLVLSALIGTVGINRFIDDIRSGKRN</sequence>
<accession>A0A6M3JUB3</accession>
<dbReference type="AlphaFoldDB" id="A0A6M3JUB3"/>
<feature type="transmembrane region" description="Helical" evidence="1">
    <location>
        <begin position="45"/>
        <end position="65"/>
    </location>
</feature>
<gene>
    <name evidence="2" type="ORF">MM415A02770_0016</name>
</gene>